<reference evidence="1 2" key="1">
    <citation type="submission" date="2024-09" db="EMBL/GenBank/DDBJ databases">
        <title>Chromosome-scale assembly of Riccia fluitans.</title>
        <authorList>
            <person name="Paukszto L."/>
            <person name="Sawicki J."/>
            <person name="Karawczyk K."/>
            <person name="Piernik-Szablinska J."/>
            <person name="Szczecinska M."/>
            <person name="Mazdziarz M."/>
        </authorList>
    </citation>
    <scope>NUCLEOTIDE SEQUENCE [LARGE SCALE GENOMIC DNA]</scope>
    <source>
        <strain evidence="1">Rf_01</strain>
        <tissue evidence="1">Aerial parts of the thallus</tissue>
    </source>
</reference>
<dbReference type="PANTHER" id="PTHR33372">
    <property type="match status" value="1"/>
</dbReference>
<dbReference type="Proteomes" id="UP001605036">
    <property type="component" value="Unassembled WGS sequence"/>
</dbReference>
<dbReference type="EMBL" id="JBHFFA010000002">
    <property type="protein sequence ID" value="KAL2641429.1"/>
    <property type="molecule type" value="Genomic_DNA"/>
</dbReference>
<evidence type="ECO:0008006" key="3">
    <source>
        <dbReference type="Google" id="ProtNLM"/>
    </source>
</evidence>
<gene>
    <name evidence="1" type="ORF">R1flu_009016</name>
</gene>
<comment type="caution">
    <text evidence="1">The sequence shown here is derived from an EMBL/GenBank/DDBJ whole genome shotgun (WGS) entry which is preliminary data.</text>
</comment>
<dbReference type="AlphaFoldDB" id="A0ABD1Z0W1"/>
<name>A0ABD1Z0W1_9MARC</name>
<accession>A0ABD1Z0W1</accession>
<dbReference type="InterPro" id="IPR021788">
    <property type="entry name" value="CPP1-like"/>
</dbReference>
<keyword evidence="2" id="KW-1185">Reference proteome</keyword>
<evidence type="ECO:0000313" key="2">
    <source>
        <dbReference type="Proteomes" id="UP001605036"/>
    </source>
</evidence>
<proteinExistence type="predicted"/>
<dbReference type="PANTHER" id="PTHR33372:SF10">
    <property type="entry name" value="OS03G0137300 PROTEIN"/>
    <property type="match status" value="1"/>
</dbReference>
<protein>
    <recommendedName>
        <fullName evidence="3">Protein CHAPERONE-LIKE PROTEIN OF POR1, chloroplastic</fullName>
    </recommendedName>
</protein>
<organism evidence="1 2">
    <name type="scientific">Riccia fluitans</name>
    <dbReference type="NCBI Taxonomy" id="41844"/>
    <lineage>
        <taxon>Eukaryota</taxon>
        <taxon>Viridiplantae</taxon>
        <taxon>Streptophyta</taxon>
        <taxon>Embryophyta</taxon>
        <taxon>Marchantiophyta</taxon>
        <taxon>Marchantiopsida</taxon>
        <taxon>Marchantiidae</taxon>
        <taxon>Marchantiales</taxon>
        <taxon>Ricciaceae</taxon>
        <taxon>Riccia</taxon>
    </lineage>
</organism>
<dbReference type="Pfam" id="PF11833">
    <property type="entry name" value="CPP1-like"/>
    <property type="match status" value="1"/>
</dbReference>
<sequence>MATQVNYGVLLPCAVGSLKGGNPGGTSSQRNSSSASLCCSSSLVMYSRGVKGLGSGVGRGGAGIYNLGRLRDRIRNGKAGRKWGGRRNYRPLSVCAKGTDDSLSPSEMTHEAALKLLGVGEGASFDEILGAKKSLVDSCGGDMERISQLEAAYDTLLMQSLSQRRQGKVVDSSIRYADVRKARPASGGGGPVWLKEALKNSPVAVQAPAVNEIGLQTGVYSALILLTFASGLQPSSQMAIQTGADTPGLLLAIGFGASLYFLRKQNVQLGKATVITVAGLIAGAVLGGGVESWLRVDIVPFLGIGSPSVVISTHPPQSRTGYSMGRPVHMVDIRPFGSHFRACNTKVNHHTVS</sequence>
<evidence type="ECO:0000313" key="1">
    <source>
        <dbReference type="EMBL" id="KAL2641429.1"/>
    </source>
</evidence>